<organism evidence="2 3">
    <name type="scientific">Nocardia salmonicida</name>
    <dbReference type="NCBI Taxonomy" id="53431"/>
    <lineage>
        <taxon>Bacteria</taxon>
        <taxon>Bacillati</taxon>
        <taxon>Actinomycetota</taxon>
        <taxon>Actinomycetes</taxon>
        <taxon>Mycobacteriales</taxon>
        <taxon>Nocardiaceae</taxon>
        <taxon>Nocardia</taxon>
    </lineage>
</organism>
<keyword evidence="1" id="KW-0812">Transmembrane</keyword>
<keyword evidence="1" id="KW-1133">Transmembrane helix</keyword>
<evidence type="ECO:0000313" key="3">
    <source>
        <dbReference type="Proteomes" id="UP001621418"/>
    </source>
</evidence>
<dbReference type="Gene3D" id="1.20.1720.10">
    <property type="entry name" value="Multidrug resistance protein D"/>
    <property type="match status" value="1"/>
</dbReference>
<keyword evidence="1" id="KW-0472">Membrane</keyword>
<dbReference type="RefSeq" id="WP_405148709.1">
    <property type="nucleotide sequence ID" value="NZ_CP109527.1"/>
</dbReference>
<feature type="transmembrane region" description="Helical" evidence="1">
    <location>
        <begin position="20"/>
        <end position="38"/>
    </location>
</feature>
<evidence type="ECO:0000313" key="2">
    <source>
        <dbReference type="EMBL" id="WTY36598.1"/>
    </source>
</evidence>
<name>A0ABZ1N9W1_9NOCA</name>
<gene>
    <name evidence="2" type="ORF">OG308_01480</name>
</gene>
<sequence>MTLPILGDPAAAWGTCRDAAIWTTTAFELAYGAGFLITGPLSHRRGRRPVTVGGLAVTALSAPVVISAPSPGARIDIRAT</sequence>
<dbReference type="InterPro" id="IPR036259">
    <property type="entry name" value="MFS_trans_sf"/>
</dbReference>
<dbReference type="EMBL" id="CP109527">
    <property type="protein sequence ID" value="WTY36598.1"/>
    <property type="molecule type" value="Genomic_DNA"/>
</dbReference>
<evidence type="ECO:0008006" key="4">
    <source>
        <dbReference type="Google" id="ProtNLM"/>
    </source>
</evidence>
<dbReference type="SUPFAM" id="SSF103473">
    <property type="entry name" value="MFS general substrate transporter"/>
    <property type="match status" value="1"/>
</dbReference>
<proteinExistence type="predicted"/>
<dbReference type="Proteomes" id="UP001621418">
    <property type="component" value="Chromosome"/>
</dbReference>
<accession>A0ABZ1N9W1</accession>
<protein>
    <recommendedName>
        <fullName evidence="4">MFS transporter</fullName>
    </recommendedName>
</protein>
<keyword evidence="3" id="KW-1185">Reference proteome</keyword>
<evidence type="ECO:0000256" key="1">
    <source>
        <dbReference type="SAM" id="Phobius"/>
    </source>
</evidence>
<reference evidence="2 3" key="1">
    <citation type="submission" date="2022-10" db="EMBL/GenBank/DDBJ databases">
        <title>The complete genomes of actinobacterial strains from the NBC collection.</title>
        <authorList>
            <person name="Joergensen T.S."/>
            <person name="Alvarez Arevalo M."/>
            <person name="Sterndorff E.B."/>
            <person name="Faurdal D."/>
            <person name="Vuksanovic O."/>
            <person name="Mourched A.-S."/>
            <person name="Charusanti P."/>
            <person name="Shaw S."/>
            <person name="Blin K."/>
            <person name="Weber T."/>
        </authorList>
    </citation>
    <scope>NUCLEOTIDE SEQUENCE [LARGE SCALE GENOMIC DNA]</scope>
    <source>
        <strain evidence="2 3">NBC_01413</strain>
    </source>
</reference>